<comment type="caution">
    <text evidence="1">The sequence shown here is derived from an EMBL/GenBank/DDBJ whole genome shotgun (WGS) entry which is preliminary data.</text>
</comment>
<proteinExistence type="predicted"/>
<dbReference type="SUPFAM" id="SSF75005">
    <property type="entry name" value="Arabinanase/levansucrase/invertase"/>
    <property type="match status" value="1"/>
</dbReference>
<dbReference type="STRING" id="1618490.US90_C0012G0002"/>
<gene>
    <name evidence="1" type="ORF">US90_C0012G0002</name>
</gene>
<sequence>MRFWIFIFVCGWFFGILTPKSVVAVEVSCVNNQQTYWSEIARNGFGQTVMYKVGWDRYLLYLGITSIVKDGKLVNPTSGTGDPGTYNSICKGWAADRIWMTWHFGDGISKAGWWSDPGTPRLLLNPGGVGEGALIADPTVVEWKGKVHMYYEGTDNCSGNDNRIFHAVADSLFGPFTKTGEVIGLAGHKEAGTSALSWPKVFVENDKLYLYYTDSYLQLLVARATNDAGTVFTMENNGKSAVAETTNIGEVKKKGDKYYLVYTKFMGGIRISESSDKFNFPVGKDLITAGKYFWDKHSVGLPTWITKEENGVDRVYYGAIEKVENGFVTSSVATCDLRFVLPTLVPTKVPTAVPTKIPTAVPTKVPTKIPTAVPTSPPVGTCGCDRQGRRAGDGNCDGLVDLRDFEVWRSEMFDLGGWQGVSRPDWKGDFNCDWKVDLLDFEIWRRNR</sequence>
<dbReference type="AlphaFoldDB" id="A0A0G0K2T7"/>
<dbReference type="Proteomes" id="UP000034406">
    <property type="component" value="Unassembled WGS sequence"/>
</dbReference>
<evidence type="ECO:0000313" key="1">
    <source>
        <dbReference type="EMBL" id="KKQ69765.1"/>
    </source>
</evidence>
<dbReference type="InterPro" id="IPR023296">
    <property type="entry name" value="Glyco_hydro_beta-prop_sf"/>
</dbReference>
<evidence type="ECO:0000313" key="2">
    <source>
        <dbReference type="Proteomes" id="UP000034406"/>
    </source>
</evidence>
<accession>A0A0G0K2T7</accession>
<name>A0A0G0K2T7_9BACT</name>
<dbReference type="Gene3D" id="2.115.10.20">
    <property type="entry name" value="Glycosyl hydrolase domain, family 43"/>
    <property type="match status" value="1"/>
</dbReference>
<reference evidence="1 2" key="1">
    <citation type="journal article" date="2015" name="Nature">
        <title>rRNA introns, odd ribosomes, and small enigmatic genomes across a large radiation of phyla.</title>
        <authorList>
            <person name="Brown C.T."/>
            <person name="Hug L.A."/>
            <person name="Thomas B.C."/>
            <person name="Sharon I."/>
            <person name="Castelle C.J."/>
            <person name="Singh A."/>
            <person name="Wilkins M.J."/>
            <person name="Williams K.H."/>
            <person name="Banfield J.F."/>
        </authorList>
    </citation>
    <scope>NUCLEOTIDE SEQUENCE [LARGE SCALE GENOMIC DNA]</scope>
</reference>
<organism evidence="1 2">
    <name type="scientific">Candidatus Shapirobacteria bacterium GW2011_GWE2_38_30</name>
    <dbReference type="NCBI Taxonomy" id="1618490"/>
    <lineage>
        <taxon>Bacteria</taxon>
        <taxon>Candidatus Shapironibacteriota</taxon>
    </lineage>
</organism>
<dbReference type="EMBL" id="LBUT01000012">
    <property type="protein sequence ID" value="KKQ69765.1"/>
    <property type="molecule type" value="Genomic_DNA"/>
</dbReference>
<protein>
    <submittedName>
        <fullName evidence="1">Uncharacterized protein</fullName>
    </submittedName>
</protein>